<dbReference type="RefSeq" id="WP_062283222.1">
    <property type="nucleotide sequence ID" value="NZ_LTBC01000003.1"/>
</dbReference>
<gene>
    <name evidence="1" type="ORF">MOMUL_13880</name>
</gene>
<dbReference type="Proteomes" id="UP000075670">
    <property type="component" value="Unassembled WGS sequence"/>
</dbReference>
<dbReference type="Gene3D" id="3.90.175.10">
    <property type="entry name" value="Diphtheria Toxin, domain 1"/>
    <property type="match status" value="1"/>
</dbReference>
<keyword evidence="2" id="KW-1185">Reference proteome</keyword>
<dbReference type="OrthoDB" id="274805at2"/>
<dbReference type="EMBL" id="LTBC01000003">
    <property type="protein sequence ID" value="KYH32786.1"/>
    <property type="molecule type" value="Genomic_DNA"/>
</dbReference>
<reference evidence="1 2" key="1">
    <citation type="submission" date="2016-02" db="EMBL/GenBank/DDBJ databases">
        <title>Genome sequence of Moorella mulderi DSM 14980.</title>
        <authorList>
            <person name="Poehlein A."/>
            <person name="Daniel R."/>
        </authorList>
    </citation>
    <scope>NUCLEOTIDE SEQUENCE [LARGE SCALE GENOMIC DNA]</scope>
    <source>
        <strain evidence="1 2">DSM 14980</strain>
    </source>
</reference>
<comment type="caution">
    <text evidence="1">The sequence shown here is derived from an EMBL/GenBank/DDBJ whole genome shotgun (WGS) entry which is preliminary data.</text>
</comment>
<evidence type="ECO:0000313" key="2">
    <source>
        <dbReference type="Proteomes" id="UP000075670"/>
    </source>
</evidence>
<sequence length="171" mass="20103">MVRVFIGFHGTSKASADMILLDKRFLPSNREDEWLGKGIYFFEDDPDQAIDWCVRARKYKEWAILKTIIEAQEVLDLTRKREWDMFLSIIKQLQGKMKQTKYKGKRLLNGVAINFICQQFPYEVVRAVFLVPGRSYPYDITNIPPVQIQICVKEERCIKSIEQWRCSNGGF</sequence>
<dbReference type="AlphaFoldDB" id="A0A151AYS2"/>
<proteinExistence type="predicted"/>
<protein>
    <recommendedName>
        <fullName evidence="3">DUF3990 domain-containing protein</fullName>
    </recommendedName>
</protein>
<name>A0A151AYS2_9FIRM</name>
<organism evidence="1 2">
    <name type="scientific">Moorella mulderi DSM 14980</name>
    <dbReference type="NCBI Taxonomy" id="1122241"/>
    <lineage>
        <taxon>Bacteria</taxon>
        <taxon>Bacillati</taxon>
        <taxon>Bacillota</taxon>
        <taxon>Clostridia</taxon>
        <taxon>Neomoorellales</taxon>
        <taxon>Neomoorellaceae</taxon>
        <taxon>Neomoorella</taxon>
    </lineage>
</organism>
<evidence type="ECO:0000313" key="1">
    <source>
        <dbReference type="EMBL" id="KYH32786.1"/>
    </source>
</evidence>
<evidence type="ECO:0008006" key="3">
    <source>
        <dbReference type="Google" id="ProtNLM"/>
    </source>
</evidence>
<dbReference type="SUPFAM" id="SSF56399">
    <property type="entry name" value="ADP-ribosylation"/>
    <property type="match status" value="1"/>
</dbReference>
<dbReference type="PATRIC" id="fig|1122241.3.peg.1461"/>
<accession>A0A151AYS2</accession>